<dbReference type="AlphaFoldDB" id="A0A2A6CCV8"/>
<evidence type="ECO:0000313" key="2">
    <source>
        <dbReference type="Proteomes" id="UP000005239"/>
    </source>
</evidence>
<reference evidence="1" key="2">
    <citation type="submission" date="2022-06" db="UniProtKB">
        <authorList>
            <consortium name="EnsemblMetazoa"/>
        </authorList>
    </citation>
    <scope>IDENTIFICATION</scope>
    <source>
        <strain evidence="1">PS312</strain>
    </source>
</reference>
<organism evidence="1 2">
    <name type="scientific">Pristionchus pacificus</name>
    <name type="common">Parasitic nematode worm</name>
    <dbReference type="NCBI Taxonomy" id="54126"/>
    <lineage>
        <taxon>Eukaryota</taxon>
        <taxon>Metazoa</taxon>
        <taxon>Ecdysozoa</taxon>
        <taxon>Nematoda</taxon>
        <taxon>Chromadorea</taxon>
        <taxon>Rhabditida</taxon>
        <taxon>Rhabditina</taxon>
        <taxon>Diplogasteromorpha</taxon>
        <taxon>Diplogasteroidea</taxon>
        <taxon>Neodiplogasteridae</taxon>
        <taxon>Pristionchus</taxon>
    </lineage>
</organism>
<gene>
    <name evidence="1" type="primary">WBGene00101750</name>
</gene>
<accession>A0A8R1Y980</accession>
<keyword evidence="2" id="KW-1185">Reference proteome</keyword>
<sequence>MTSAAVQKALEKALADEEDDSFEKIDYDNQLELTEEDQKEKIAKLEAELANARRAIEYYSKECLAPPGLICVMLSVGAFKERILFQIVFMVTVVWHMIMYGTCASATAFSTDSVCPAAPVPAPTLECPKIPECPPVPECQQNKCVTRLCEGEKRILLKGGYSFNMTGKYVQHVDVRAKQQSLNVGDSIRFIDGVATDDWARANISRAFNDDDDGSDLEVIVRNSEIWPSVFAFIIILFAFHSMFSLYAGLRCSKKSIDRAPVESGSVEPVDSVAGEQFTDDSDVEDEDEGDEQELESESENVEAEEKEESASEDQAIETEDNEMELEQDNETEETASEVIDQQTVAIEANKVELEMLQSRVASAHVDWMVLNAQVDMLKKARDELIKKNSELEEKLRSPVEQRTSLEQTLDESFVPENGG</sequence>
<dbReference type="EnsemblMetazoa" id="PPA12196.1">
    <property type="protein sequence ID" value="PPA12196.1"/>
    <property type="gene ID" value="WBGene00101750"/>
</dbReference>
<protein>
    <submittedName>
        <fullName evidence="1">Uncharacterized protein</fullName>
    </submittedName>
</protein>
<evidence type="ECO:0000313" key="1">
    <source>
        <dbReference type="EnsemblMetazoa" id="PPA12196.1"/>
    </source>
</evidence>
<dbReference type="Proteomes" id="UP000005239">
    <property type="component" value="Unassembled WGS sequence"/>
</dbReference>
<reference evidence="2" key="1">
    <citation type="journal article" date="2008" name="Nat. Genet.">
        <title>The Pristionchus pacificus genome provides a unique perspective on nematode lifestyle and parasitism.</title>
        <authorList>
            <person name="Dieterich C."/>
            <person name="Clifton S.W."/>
            <person name="Schuster L.N."/>
            <person name="Chinwalla A."/>
            <person name="Delehaunty K."/>
            <person name="Dinkelacker I."/>
            <person name="Fulton L."/>
            <person name="Fulton R."/>
            <person name="Godfrey J."/>
            <person name="Minx P."/>
            <person name="Mitreva M."/>
            <person name="Roeseler W."/>
            <person name="Tian H."/>
            <person name="Witte H."/>
            <person name="Yang S.P."/>
            <person name="Wilson R.K."/>
            <person name="Sommer R.J."/>
        </authorList>
    </citation>
    <scope>NUCLEOTIDE SEQUENCE [LARGE SCALE GENOMIC DNA]</scope>
    <source>
        <strain evidence="2">PS312</strain>
    </source>
</reference>
<name>A0A2A6CCV8_PRIPA</name>
<proteinExistence type="predicted"/>
<accession>A0A2A6CCV8</accession>